<dbReference type="EMBL" id="SLUN01000015">
    <property type="protein sequence ID" value="TCL66531.1"/>
    <property type="molecule type" value="Genomic_DNA"/>
</dbReference>
<dbReference type="AlphaFoldDB" id="A0A4R1RK28"/>
<sequence length="48" mass="5471">MKVIPQLLEGVRIIKGAEVNITDYQGRLHIPAYLQERQERIAKGDPGR</sequence>
<name>A0A4R1RK28_HYDET</name>
<proteinExistence type="predicted"/>
<accession>A0A4R1RK28</accession>
<evidence type="ECO:0000313" key="2">
    <source>
        <dbReference type="Proteomes" id="UP000295008"/>
    </source>
</evidence>
<reference evidence="1 2" key="1">
    <citation type="submission" date="2019-03" db="EMBL/GenBank/DDBJ databases">
        <title>Genomic Encyclopedia of Type Strains, Phase IV (KMG-IV): sequencing the most valuable type-strain genomes for metagenomic binning, comparative biology and taxonomic classification.</title>
        <authorList>
            <person name="Goeker M."/>
        </authorList>
    </citation>
    <scope>NUCLEOTIDE SEQUENCE [LARGE SCALE GENOMIC DNA]</scope>
    <source>
        <strain evidence="1 2">LX-B</strain>
    </source>
</reference>
<keyword evidence="2" id="KW-1185">Reference proteome</keyword>
<gene>
    <name evidence="1" type="ORF">EDC14_101574</name>
</gene>
<protein>
    <submittedName>
        <fullName evidence="1">Uncharacterized protein</fullName>
    </submittedName>
</protein>
<evidence type="ECO:0000313" key="1">
    <source>
        <dbReference type="EMBL" id="TCL66531.1"/>
    </source>
</evidence>
<comment type="caution">
    <text evidence="1">The sequence shown here is derived from an EMBL/GenBank/DDBJ whole genome shotgun (WGS) entry which is preliminary data.</text>
</comment>
<dbReference type="Proteomes" id="UP000295008">
    <property type="component" value="Unassembled WGS sequence"/>
</dbReference>
<organism evidence="1 2">
    <name type="scientific">Hydrogenispora ethanolica</name>
    <dbReference type="NCBI Taxonomy" id="1082276"/>
    <lineage>
        <taxon>Bacteria</taxon>
        <taxon>Bacillati</taxon>
        <taxon>Bacillota</taxon>
        <taxon>Hydrogenispora</taxon>
    </lineage>
</organism>